<evidence type="ECO:0008006" key="4">
    <source>
        <dbReference type="Google" id="ProtNLM"/>
    </source>
</evidence>
<protein>
    <recommendedName>
        <fullName evidence="4">Staphylococcal protein</fullName>
    </recommendedName>
</protein>
<dbReference type="Proteomes" id="UP000751852">
    <property type="component" value="Unassembled WGS sequence"/>
</dbReference>
<dbReference type="EMBL" id="JABANU010000007">
    <property type="protein sequence ID" value="MBI5974734.1"/>
    <property type="molecule type" value="Genomic_DNA"/>
</dbReference>
<sequence length="129" mass="15541">MVQLVKRFIGQYFKSIYSQTFQHYLEYLANQLNNINHTIQYLQTKKKQLQLIIDKQTLALENKYIEVMEQNQIKMPQNIYCIDVHQIKENLNQIEKEYAELETYVLRLNEDKAYTKNQCDVLEALINAY</sequence>
<name>A0ABS0TAD3_9STAP</name>
<evidence type="ECO:0000256" key="1">
    <source>
        <dbReference type="SAM" id="Coils"/>
    </source>
</evidence>
<dbReference type="RefSeq" id="WP_198617520.1">
    <property type="nucleotide sequence ID" value="NZ_JABANU010000007.1"/>
</dbReference>
<accession>A0ABS0TAD3</accession>
<gene>
    <name evidence="2" type="ORF">HHH54_03855</name>
</gene>
<comment type="caution">
    <text evidence="2">The sequence shown here is derived from an EMBL/GenBank/DDBJ whole genome shotgun (WGS) entry which is preliminary data.</text>
</comment>
<proteinExistence type="predicted"/>
<organism evidence="2 3">
    <name type="scientific">Staphylococcus canis</name>
    <dbReference type="NCBI Taxonomy" id="2724942"/>
    <lineage>
        <taxon>Bacteria</taxon>
        <taxon>Bacillati</taxon>
        <taxon>Bacillota</taxon>
        <taxon>Bacilli</taxon>
        <taxon>Bacillales</taxon>
        <taxon>Staphylococcaceae</taxon>
        <taxon>Staphylococcus</taxon>
    </lineage>
</organism>
<reference evidence="2 3" key="1">
    <citation type="submission" date="2020-04" db="EMBL/GenBank/DDBJ databases">
        <title>Staphylococcus species from domestic dog.</title>
        <authorList>
            <person name="Paterson G.K."/>
        </authorList>
    </citation>
    <scope>NUCLEOTIDE SEQUENCE [LARGE SCALE GENOMIC DNA]</scope>
    <source>
        <strain evidence="2 3">H16/1A</strain>
    </source>
</reference>
<feature type="coiled-coil region" evidence="1">
    <location>
        <begin position="84"/>
        <end position="111"/>
    </location>
</feature>
<evidence type="ECO:0000313" key="2">
    <source>
        <dbReference type="EMBL" id="MBI5974734.1"/>
    </source>
</evidence>
<evidence type="ECO:0000313" key="3">
    <source>
        <dbReference type="Proteomes" id="UP000751852"/>
    </source>
</evidence>
<keyword evidence="3" id="KW-1185">Reference proteome</keyword>
<keyword evidence="1" id="KW-0175">Coiled coil</keyword>